<sequence>MINDKIVGKIGFYQEGAGENSLGRKVLEVRLTGGNTRRSMIMEGSLGPAAKTFEQYVGRTCEQEGQENFRQDRLH</sequence>
<reference evidence="2 3" key="1">
    <citation type="journal article" date="2019" name="Nat. Ecol. Evol.">
        <title>Megaphylogeny resolves global patterns of mushroom evolution.</title>
        <authorList>
            <person name="Varga T."/>
            <person name="Krizsan K."/>
            <person name="Foldi C."/>
            <person name="Dima B."/>
            <person name="Sanchez-Garcia M."/>
            <person name="Sanchez-Ramirez S."/>
            <person name="Szollosi G.J."/>
            <person name="Szarkandi J.G."/>
            <person name="Papp V."/>
            <person name="Albert L."/>
            <person name="Andreopoulos W."/>
            <person name="Angelini C."/>
            <person name="Antonin V."/>
            <person name="Barry K.W."/>
            <person name="Bougher N.L."/>
            <person name="Buchanan P."/>
            <person name="Buyck B."/>
            <person name="Bense V."/>
            <person name="Catcheside P."/>
            <person name="Chovatia M."/>
            <person name="Cooper J."/>
            <person name="Damon W."/>
            <person name="Desjardin D."/>
            <person name="Finy P."/>
            <person name="Geml J."/>
            <person name="Haridas S."/>
            <person name="Hughes K."/>
            <person name="Justo A."/>
            <person name="Karasinski D."/>
            <person name="Kautmanova I."/>
            <person name="Kiss B."/>
            <person name="Kocsube S."/>
            <person name="Kotiranta H."/>
            <person name="LaButti K.M."/>
            <person name="Lechner B.E."/>
            <person name="Liimatainen K."/>
            <person name="Lipzen A."/>
            <person name="Lukacs Z."/>
            <person name="Mihaltcheva S."/>
            <person name="Morgado L.N."/>
            <person name="Niskanen T."/>
            <person name="Noordeloos M.E."/>
            <person name="Ohm R.A."/>
            <person name="Ortiz-Santana B."/>
            <person name="Ovrebo C."/>
            <person name="Racz N."/>
            <person name="Riley R."/>
            <person name="Savchenko A."/>
            <person name="Shiryaev A."/>
            <person name="Soop K."/>
            <person name="Spirin V."/>
            <person name="Szebenyi C."/>
            <person name="Tomsovsky M."/>
            <person name="Tulloss R.E."/>
            <person name="Uehling J."/>
            <person name="Grigoriev I.V."/>
            <person name="Vagvolgyi C."/>
            <person name="Papp T."/>
            <person name="Martin F.M."/>
            <person name="Miettinen O."/>
            <person name="Hibbett D.S."/>
            <person name="Nagy L.G."/>
        </authorList>
    </citation>
    <scope>NUCLEOTIDE SEQUENCE [LARGE SCALE GENOMIC DNA]</scope>
    <source>
        <strain evidence="2 3">CBS 962.96</strain>
    </source>
</reference>
<keyword evidence="3" id="KW-1185">Reference proteome</keyword>
<protein>
    <submittedName>
        <fullName evidence="2">Uncharacterized protein</fullName>
    </submittedName>
</protein>
<organism evidence="2 3">
    <name type="scientific">Dendrothele bispora (strain CBS 962.96)</name>
    <dbReference type="NCBI Taxonomy" id="1314807"/>
    <lineage>
        <taxon>Eukaryota</taxon>
        <taxon>Fungi</taxon>
        <taxon>Dikarya</taxon>
        <taxon>Basidiomycota</taxon>
        <taxon>Agaricomycotina</taxon>
        <taxon>Agaricomycetes</taxon>
        <taxon>Agaricomycetidae</taxon>
        <taxon>Agaricales</taxon>
        <taxon>Agaricales incertae sedis</taxon>
        <taxon>Dendrothele</taxon>
    </lineage>
</organism>
<evidence type="ECO:0000313" key="3">
    <source>
        <dbReference type="Proteomes" id="UP000297245"/>
    </source>
</evidence>
<proteinExistence type="predicted"/>
<dbReference type="Proteomes" id="UP000297245">
    <property type="component" value="Unassembled WGS sequence"/>
</dbReference>
<dbReference type="AlphaFoldDB" id="A0A4S8LD32"/>
<dbReference type="EMBL" id="ML179900">
    <property type="protein sequence ID" value="THU80492.1"/>
    <property type="molecule type" value="Genomic_DNA"/>
</dbReference>
<name>A0A4S8LD32_DENBC</name>
<accession>A0A4S8LD32</accession>
<evidence type="ECO:0000313" key="1">
    <source>
        <dbReference type="EMBL" id="THU80492.1"/>
    </source>
</evidence>
<gene>
    <name evidence="2" type="ORF">K435DRAFT_782804</name>
    <name evidence="1" type="ORF">K435DRAFT_785439</name>
</gene>
<evidence type="ECO:0000313" key="2">
    <source>
        <dbReference type="EMBL" id="THU86543.1"/>
    </source>
</evidence>
<dbReference type="EMBL" id="ML179492">
    <property type="protein sequence ID" value="THU86543.1"/>
    <property type="molecule type" value="Genomic_DNA"/>
</dbReference>